<dbReference type="EMBL" id="CAJOBC010085938">
    <property type="protein sequence ID" value="CAF4337638.1"/>
    <property type="molecule type" value="Genomic_DNA"/>
</dbReference>
<evidence type="ECO:0000313" key="4">
    <source>
        <dbReference type="Proteomes" id="UP000663829"/>
    </source>
</evidence>
<organism evidence="2 4">
    <name type="scientific">Didymodactylos carnosus</name>
    <dbReference type="NCBI Taxonomy" id="1234261"/>
    <lineage>
        <taxon>Eukaryota</taxon>
        <taxon>Metazoa</taxon>
        <taxon>Spiralia</taxon>
        <taxon>Gnathifera</taxon>
        <taxon>Rotifera</taxon>
        <taxon>Eurotatoria</taxon>
        <taxon>Bdelloidea</taxon>
        <taxon>Philodinida</taxon>
        <taxon>Philodinidae</taxon>
        <taxon>Didymodactylos</taxon>
    </lineage>
</organism>
<accession>A0A815QYJ2</accession>
<proteinExistence type="predicted"/>
<dbReference type="SUPFAM" id="SSF56672">
    <property type="entry name" value="DNA/RNA polymerases"/>
    <property type="match status" value="1"/>
</dbReference>
<dbReference type="InterPro" id="IPR043502">
    <property type="entry name" value="DNA/RNA_pol_sf"/>
</dbReference>
<protein>
    <recommendedName>
        <fullName evidence="1">Reverse transcriptase domain-containing protein</fullName>
    </recommendedName>
</protein>
<dbReference type="EMBL" id="CAJNOQ010020473">
    <property type="protein sequence ID" value="CAF1469464.1"/>
    <property type="molecule type" value="Genomic_DNA"/>
</dbReference>
<dbReference type="CDD" id="cd01650">
    <property type="entry name" value="RT_nLTR_like"/>
    <property type="match status" value="1"/>
</dbReference>
<gene>
    <name evidence="2" type="ORF">GPM918_LOCUS35407</name>
    <name evidence="3" type="ORF">SRO942_LOCUS36123</name>
</gene>
<dbReference type="InterPro" id="IPR000477">
    <property type="entry name" value="RT_dom"/>
</dbReference>
<dbReference type="AlphaFoldDB" id="A0A815QYJ2"/>
<evidence type="ECO:0000259" key="1">
    <source>
        <dbReference type="PROSITE" id="PS50878"/>
    </source>
</evidence>
<name>A0A815QYJ2_9BILA</name>
<dbReference type="PROSITE" id="PS50878">
    <property type="entry name" value="RT_POL"/>
    <property type="match status" value="1"/>
</dbReference>
<feature type="domain" description="Reverse transcriptase" evidence="1">
    <location>
        <begin position="86"/>
        <end position="343"/>
    </location>
</feature>
<dbReference type="Proteomes" id="UP000681722">
    <property type="component" value="Unassembled WGS sequence"/>
</dbReference>
<dbReference type="Pfam" id="PF00078">
    <property type="entry name" value="RVT_1"/>
    <property type="match status" value="1"/>
</dbReference>
<evidence type="ECO:0000313" key="3">
    <source>
        <dbReference type="EMBL" id="CAF4337638.1"/>
    </source>
</evidence>
<comment type="caution">
    <text evidence="2">The sequence shown here is derived from an EMBL/GenBank/DDBJ whole genome shotgun (WGS) entry which is preliminary data.</text>
</comment>
<reference evidence="2" key="1">
    <citation type="submission" date="2021-02" db="EMBL/GenBank/DDBJ databases">
        <authorList>
            <person name="Nowell W R."/>
        </authorList>
    </citation>
    <scope>NUCLEOTIDE SEQUENCE</scope>
</reference>
<sequence length="456" mass="51742">MRRDRVSLIPALMNSYQDVVTDVEAKGEISNNHFADICTWNGPQIPSSASASLPTASSSLDSFNVSYNTVCSVLNKLNPNLILIRESLSSGIFPSYWKRGLINPLFKSSNLLDPSNYRPITLLPALSKVCERVVFRQLYDYLIKNKLLTTLQSGFISKDSTTSLLLDVIQRINIGVENDRYVRAVLLNFQKAFDNVSHSGLLMKLGKKGIRRKALKWFQSYLARRSIQTVLEGVTSNLREISKGVPQGSVLGPLLFLIFIDDLPTGRDTPAYLTEYLRRHQPNPFHNLRSNLSCHIKAVGMYKKKSFFDITSAEWNDLSLAQQLLKPAKLRENLRSTILGQRLLKSLSKELLFPNRQIEISFMRLKLNNPQLNANLFRRNCVRSPKCSCGVGDETISHYFFECVFYAEIRKQLQTKLSVPLTLDMLLLNDSLTDVDTQSIILDGVCDYTKKSQRFS</sequence>
<dbReference type="OrthoDB" id="410381at2759"/>
<dbReference type="PANTHER" id="PTHR19446">
    <property type="entry name" value="REVERSE TRANSCRIPTASES"/>
    <property type="match status" value="1"/>
</dbReference>
<dbReference type="Proteomes" id="UP000663829">
    <property type="component" value="Unassembled WGS sequence"/>
</dbReference>
<keyword evidence="4" id="KW-1185">Reference proteome</keyword>
<evidence type="ECO:0000313" key="2">
    <source>
        <dbReference type="EMBL" id="CAF1469464.1"/>
    </source>
</evidence>